<accession>A0A411PES2</accession>
<dbReference type="InterPro" id="IPR014031">
    <property type="entry name" value="Ketoacyl_synth_C"/>
</dbReference>
<dbReference type="UniPathway" id="UPA00094"/>
<dbReference type="PROSITE" id="PS00606">
    <property type="entry name" value="KS3_1"/>
    <property type="match status" value="1"/>
</dbReference>
<organism evidence="6 7">
    <name type="scientific">Shewanella maritima</name>
    <dbReference type="NCBI Taxonomy" id="2520507"/>
    <lineage>
        <taxon>Bacteria</taxon>
        <taxon>Pseudomonadati</taxon>
        <taxon>Pseudomonadota</taxon>
        <taxon>Gammaproteobacteria</taxon>
        <taxon>Alteromonadales</taxon>
        <taxon>Shewanellaceae</taxon>
        <taxon>Shewanella</taxon>
    </lineage>
</organism>
<keyword evidence="7" id="KW-1185">Reference proteome</keyword>
<dbReference type="CDD" id="cd00834">
    <property type="entry name" value="KAS_I_II"/>
    <property type="match status" value="1"/>
</dbReference>
<evidence type="ECO:0000259" key="5">
    <source>
        <dbReference type="PROSITE" id="PS52004"/>
    </source>
</evidence>
<dbReference type="NCBIfam" id="NF006618">
    <property type="entry name" value="PRK09185.1"/>
    <property type="match status" value="1"/>
</dbReference>
<proteinExistence type="inferred from homology"/>
<comment type="similarity">
    <text evidence="2 4">Belongs to the thiolase-like superfamily. Beta-ketoacyl-ACP synthases family.</text>
</comment>
<dbReference type="KEGG" id="smai:EXU30_04180"/>
<dbReference type="SMART" id="SM00825">
    <property type="entry name" value="PKS_KS"/>
    <property type="match status" value="1"/>
</dbReference>
<dbReference type="InterPro" id="IPR020841">
    <property type="entry name" value="PKS_Beta-ketoAc_synthase_dom"/>
</dbReference>
<evidence type="ECO:0000256" key="3">
    <source>
        <dbReference type="ARBA" id="ARBA00022679"/>
    </source>
</evidence>
<dbReference type="InterPro" id="IPR018201">
    <property type="entry name" value="Ketoacyl_synth_AS"/>
</dbReference>
<dbReference type="Gene3D" id="3.40.47.10">
    <property type="match status" value="2"/>
</dbReference>
<reference evidence="6 7" key="1">
    <citation type="submission" date="2019-02" db="EMBL/GenBank/DDBJ databases">
        <title>Shewanella sp. D4-2 isolated from Dokdo Island.</title>
        <authorList>
            <person name="Baek K."/>
        </authorList>
    </citation>
    <scope>NUCLEOTIDE SEQUENCE [LARGE SCALE GENOMIC DNA]</scope>
    <source>
        <strain evidence="6 7">D4-2</strain>
    </source>
</reference>
<keyword evidence="3 4" id="KW-0808">Transferase</keyword>
<dbReference type="PANTHER" id="PTHR11712:SF320">
    <property type="entry name" value="BETA-KETOACYL SYNTHASE"/>
    <property type="match status" value="1"/>
</dbReference>
<evidence type="ECO:0000256" key="4">
    <source>
        <dbReference type="RuleBase" id="RU003694"/>
    </source>
</evidence>
<comment type="pathway">
    <text evidence="1">Lipid metabolism; fatty acid biosynthesis.</text>
</comment>
<evidence type="ECO:0000256" key="1">
    <source>
        <dbReference type="ARBA" id="ARBA00005194"/>
    </source>
</evidence>
<dbReference type="PANTHER" id="PTHR11712">
    <property type="entry name" value="POLYKETIDE SYNTHASE-RELATED"/>
    <property type="match status" value="1"/>
</dbReference>
<evidence type="ECO:0000313" key="7">
    <source>
        <dbReference type="Proteomes" id="UP000291106"/>
    </source>
</evidence>
<feature type="domain" description="Ketosynthase family 3 (KS3)" evidence="5">
    <location>
        <begin position="1"/>
        <end position="393"/>
    </location>
</feature>
<dbReference type="PROSITE" id="PS52004">
    <property type="entry name" value="KS3_2"/>
    <property type="match status" value="1"/>
</dbReference>
<evidence type="ECO:0000256" key="2">
    <source>
        <dbReference type="ARBA" id="ARBA00008467"/>
    </source>
</evidence>
<dbReference type="Proteomes" id="UP000291106">
    <property type="component" value="Chromosome"/>
</dbReference>
<dbReference type="InterPro" id="IPR014030">
    <property type="entry name" value="Ketoacyl_synth_N"/>
</dbReference>
<dbReference type="AlphaFoldDB" id="A0A411PES2"/>
<dbReference type="InterPro" id="IPR000794">
    <property type="entry name" value="Beta-ketoacyl_synthase"/>
</dbReference>
<evidence type="ECO:0000313" key="6">
    <source>
        <dbReference type="EMBL" id="QBF81984.1"/>
    </source>
</evidence>
<dbReference type="GO" id="GO:0006633">
    <property type="term" value="P:fatty acid biosynthetic process"/>
    <property type="evidence" value="ECO:0007669"/>
    <property type="project" value="UniProtKB-UniPathway"/>
</dbReference>
<sequence>MDPIMTPIYIHGIAALSALGSGKQATLAGISSGQSAGLQAYDAKLYSGRSTFVGKVTEPLVELPPKLNDAKNRNNLIAATTYQQIAEVIETLKQTTAASRIGVVIGTSTTAIAEGESAIKHHQQHGKLPDDFRFAHQDIGDTADFIARLAQVSGPTYSLSTACSSSNRAFISAQGLLESGLCDVVICGGVDSLCELTVNGFDSLEQVSPEPSRPFDSRRRGINIGEAAGLFVLSKTPSKLALVGWGESGEGHHMSAPMPCGSGAKRAMEQALESANLQPADIGYINAHGTATQLNDAMESTAIEELFGNQVPVSSTKALTGHCLGAAGAIEAAICCYLLEEKQSAPQWPQDFTQADDVKSLNFMASSGQLSSLRILSNSFAFGGNNASLVFELYEHNHD</sequence>
<gene>
    <name evidence="6" type="ORF">EXU30_04180</name>
</gene>
<dbReference type="InterPro" id="IPR016039">
    <property type="entry name" value="Thiolase-like"/>
</dbReference>
<protein>
    <submittedName>
        <fullName evidence="6">Beta-ketoacyl-ACP synthase</fullName>
    </submittedName>
</protein>
<name>A0A411PES2_9GAMM</name>
<dbReference type="SUPFAM" id="SSF53901">
    <property type="entry name" value="Thiolase-like"/>
    <property type="match status" value="2"/>
</dbReference>
<dbReference type="EMBL" id="CP036200">
    <property type="protein sequence ID" value="QBF81984.1"/>
    <property type="molecule type" value="Genomic_DNA"/>
</dbReference>
<dbReference type="GO" id="GO:0004315">
    <property type="term" value="F:3-oxoacyl-[acyl-carrier-protein] synthase activity"/>
    <property type="evidence" value="ECO:0007669"/>
    <property type="project" value="InterPro"/>
</dbReference>
<dbReference type="Pfam" id="PF00109">
    <property type="entry name" value="ketoacyl-synt"/>
    <property type="match status" value="1"/>
</dbReference>
<dbReference type="GO" id="GO:0005829">
    <property type="term" value="C:cytosol"/>
    <property type="evidence" value="ECO:0007669"/>
    <property type="project" value="TreeGrafter"/>
</dbReference>
<dbReference type="Pfam" id="PF02801">
    <property type="entry name" value="Ketoacyl-synt_C"/>
    <property type="match status" value="1"/>
</dbReference>
<dbReference type="OrthoDB" id="9808669at2"/>